<evidence type="ECO:0000256" key="5">
    <source>
        <dbReference type="ARBA" id="ARBA00022989"/>
    </source>
</evidence>
<evidence type="ECO:0000256" key="6">
    <source>
        <dbReference type="ARBA" id="ARBA00023136"/>
    </source>
</evidence>
<dbReference type="Pfam" id="PF00528">
    <property type="entry name" value="BPD_transp_1"/>
    <property type="match status" value="1"/>
</dbReference>
<reference evidence="9 10" key="1">
    <citation type="submission" date="2019-12" db="EMBL/GenBank/DDBJ databases">
        <authorList>
            <person name="Li M."/>
        </authorList>
    </citation>
    <scope>NUCLEOTIDE SEQUENCE [LARGE SCALE GENOMIC DNA]</scope>
    <source>
        <strain evidence="9 10">GBMRC 2024</strain>
    </source>
</reference>
<feature type="transmembrane region" description="Helical" evidence="7">
    <location>
        <begin position="241"/>
        <end position="263"/>
    </location>
</feature>
<evidence type="ECO:0000259" key="8">
    <source>
        <dbReference type="PROSITE" id="PS50928"/>
    </source>
</evidence>
<evidence type="ECO:0000256" key="3">
    <source>
        <dbReference type="ARBA" id="ARBA00022475"/>
    </source>
</evidence>
<feature type="transmembrane region" description="Helical" evidence="7">
    <location>
        <begin position="176"/>
        <end position="199"/>
    </location>
</feature>
<sequence>MPLWLLITRRIAVMVISLFFVALLTFLIVNVLPGDVATAILGDTATPDQVAALRGSLGLDQPVLLRFMKWFFDLLQGDFGTSLTFNRPVGPMIAGRLLNSATLALICMIVVIPVSILFGAIAAVKQGSLLDRAITGLTTFLFGMPEYVLALGAMLIFAIWLQWLPGAAMINPGESLFLHLDTLVLPVLVISLGGATYIIQMTRASMIDVLASPYVRTALLKGIPRWQVILKHALPNAMLPTLVEIGLSFGALLGGLVIIETIFNFAGIGQLMVMAVQSRDVPVLQACVLVIAAAYSLGSLLADIASMLLNPKLRN</sequence>
<protein>
    <submittedName>
        <fullName evidence="9">ABC transporter permease subunit</fullName>
    </submittedName>
</protein>
<dbReference type="EMBL" id="WUMU01000034">
    <property type="protein sequence ID" value="MXN20690.1"/>
    <property type="molecule type" value="Genomic_DNA"/>
</dbReference>
<keyword evidence="5 7" id="KW-1133">Transmembrane helix</keyword>
<evidence type="ECO:0000313" key="10">
    <source>
        <dbReference type="Proteomes" id="UP000477911"/>
    </source>
</evidence>
<keyword evidence="6 7" id="KW-0472">Membrane</keyword>
<evidence type="ECO:0000256" key="4">
    <source>
        <dbReference type="ARBA" id="ARBA00022692"/>
    </source>
</evidence>
<feature type="transmembrane region" description="Helical" evidence="7">
    <location>
        <begin position="101"/>
        <end position="124"/>
    </location>
</feature>
<feature type="transmembrane region" description="Helical" evidence="7">
    <location>
        <begin position="136"/>
        <end position="164"/>
    </location>
</feature>
<dbReference type="SUPFAM" id="SSF161098">
    <property type="entry name" value="MetI-like"/>
    <property type="match status" value="1"/>
</dbReference>
<dbReference type="AlphaFoldDB" id="A0A6L7GBP4"/>
<keyword evidence="4 7" id="KW-0812">Transmembrane</keyword>
<evidence type="ECO:0000256" key="1">
    <source>
        <dbReference type="ARBA" id="ARBA00004651"/>
    </source>
</evidence>
<comment type="subcellular location">
    <subcellularLocation>
        <location evidence="1 7">Cell membrane</location>
        <topology evidence="1 7">Multi-pass membrane protein</topology>
    </subcellularLocation>
</comment>
<dbReference type="RefSeq" id="WP_160896814.1">
    <property type="nucleotide sequence ID" value="NZ_WUMU01000034.1"/>
</dbReference>
<evidence type="ECO:0000256" key="2">
    <source>
        <dbReference type="ARBA" id="ARBA00022448"/>
    </source>
</evidence>
<evidence type="ECO:0000313" key="9">
    <source>
        <dbReference type="EMBL" id="MXN20690.1"/>
    </source>
</evidence>
<proteinExistence type="inferred from homology"/>
<keyword evidence="10" id="KW-1185">Reference proteome</keyword>
<dbReference type="PANTHER" id="PTHR43163">
    <property type="entry name" value="DIPEPTIDE TRANSPORT SYSTEM PERMEASE PROTEIN DPPB-RELATED"/>
    <property type="match status" value="1"/>
</dbReference>
<dbReference type="InterPro" id="IPR000515">
    <property type="entry name" value="MetI-like"/>
</dbReference>
<dbReference type="PANTHER" id="PTHR43163:SF3">
    <property type="entry name" value="PEPTIDE ABC TRANSPORTER PERMEASE PROTEIN"/>
    <property type="match status" value="1"/>
</dbReference>
<dbReference type="Gene3D" id="1.10.3720.10">
    <property type="entry name" value="MetI-like"/>
    <property type="match status" value="1"/>
</dbReference>
<dbReference type="Pfam" id="PF19300">
    <property type="entry name" value="BPD_transp_1_N"/>
    <property type="match status" value="1"/>
</dbReference>
<name>A0A6L7GBP4_9RHOB</name>
<keyword evidence="3" id="KW-1003">Cell membrane</keyword>
<dbReference type="InterPro" id="IPR035906">
    <property type="entry name" value="MetI-like_sf"/>
</dbReference>
<dbReference type="PROSITE" id="PS50928">
    <property type="entry name" value="ABC_TM1"/>
    <property type="match status" value="1"/>
</dbReference>
<dbReference type="GO" id="GO:0005886">
    <property type="term" value="C:plasma membrane"/>
    <property type="evidence" value="ECO:0007669"/>
    <property type="project" value="UniProtKB-SubCell"/>
</dbReference>
<dbReference type="InterPro" id="IPR045621">
    <property type="entry name" value="BPD_transp_1_N"/>
</dbReference>
<feature type="transmembrane region" description="Helical" evidence="7">
    <location>
        <begin position="283"/>
        <end position="309"/>
    </location>
</feature>
<feature type="transmembrane region" description="Helical" evidence="7">
    <location>
        <begin position="12"/>
        <end position="32"/>
    </location>
</feature>
<comment type="caution">
    <text evidence="9">The sequence shown here is derived from an EMBL/GenBank/DDBJ whole genome shotgun (WGS) entry which is preliminary data.</text>
</comment>
<keyword evidence="2 7" id="KW-0813">Transport</keyword>
<organism evidence="9 10">
    <name type="scientific">Pseudooceanicola albus</name>
    <dbReference type="NCBI Taxonomy" id="2692189"/>
    <lineage>
        <taxon>Bacteria</taxon>
        <taxon>Pseudomonadati</taxon>
        <taxon>Pseudomonadota</taxon>
        <taxon>Alphaproteobacteria</taxon>
        <taxon>Rhodobacterales</taxon>
        <taxon>Paracoccaceae</taxon>
        <taxon>Pseudooceanicola</taxon>
    </lineage>
</organism>
<comment type="similarity">
    <text evidence="7">Belongs to the binding-protein-dependent transport system permease family.</text>
</comment>
<gene>
    <name evidence="9" type="ORF">GR170_22905</name>
</gene>
<dbReference type="Proteomes" id="UP000477911">
    <property type="component" value="Unassembled WGS sequence"/>
</dbReference>
<dbReference type="GO" id="GO:0055085">
    <property type="term" value="P:transmembrane transport"/>
    <property type="evidence" value="ECO:0007669"/>
    <property type="project" value="InterPro"/>
</dbReference>
<evidence type="ECO:0000256" key="7">
    <source>
        <dbReference type="RuleBase" id="RU363032"/>
    </source>
</evidence>
<dbReference type="CDD" id="cd06261">
    <property type="entry name" value="TM_PBP2"/>
    <property type="match status" value="1"/>
</dbReference>
<feature type="domain" description="ABC transmembrane type-1" evidence="8">
    <location>
        <begin position="97"/>
        <end position="302"/>
    </location>
</feature>
<accession>A0A6L7GBP4</accession>